<dbReference type="Proteomes" id="UP000689195">
    <property type="component" value="Unassembled WGS sequence"/>
</dbReference>
<keyword evidence="2" id="KW-1185">Reference proteome</keyword>
<gene>
    <name evidence="1" type="ORF">PPENT_87.1.T1260146</name>
</gene>
<protein>
    <submittedName>
        <fullName evidence="1">Uncharacterized protein</fullName>
    </submittedName>
</protein>
<reference evidence="1" key="1">
    <citation type="submission" date="2021-01" db="EMBL/GenBank/DDBJ databases">
        <authorList>
            <consortium name="Genoscope - CEA"/>
            <person name="William W."/>
        </authorList>
    </citation>
    <scope>NUCLEOTIDE SEQUENCE</scope>
</reference>
<dbReference type="AlphaFoldDB" id="A0A8S1XJR4"/>
<sequence>MALSHITQNDLQNNPFQICYLRYLEIDNNQKLMMTLSLFKQNIVQSLNKNYRQIKIQSNEPIFQQYEFFK</sequence>
<proteinExistence type="predicted"/>
<evidence type="ECO:0000313" key="2">
    <source>
        <dbReference type="Proteomes" id="UP000689195"/>
    </source>
</evidence>
<evidence type="ECO:0000313" key="1">
    <source>
        <dbReference type="EMBL" id="CAD8201097.1"/>
    </source>
</evidence>
<comment type="caution">
    <text evidence="1">The sequence shown here is derived from an EMBL/GenBank/DDBJ whole genome shotgun (WGS) entry which is preliminary data.</text>
</comment>
<dbReference type="EMBL" id="CAJJDO010000126">
    <property type="protein sequence ID" value="CAD8201097.1"/>
    <property type="molecule type" value="Genomic_DNA"/>
</dbReference>
<accession>A0A8S1XJR4</accession>
<organism evidence="1 2">
    <name type="scientific">Paramecium pentaurelia</name>
    <dbReference type="NCBI Taxonomy" id="43138"/>
    <lineage>
        <taxon>Eukaryota</taxon>
        <taxon>Sar</taxon>
        <taxon>Alveolata</taxon>
        <taxon>Ciliophora</taxon>
        <taxon>Intramacronucleata</taxon>
        <taxon>Oligohymenophorea</taxon>
        <taxon>Peniculida</taxon>
        <taxon>Parameciidae</taxon>
        <taxon>Paramecium</taxon>
    </lineage>
</organism>
<name>A0A8S1XJR4_9CILI</name>